<sequence>MQVVNPVICDGAIMGYRKQIGQGTVALMVPHDCCGVEVRSSLFPQSEGLRPPTSQVCNAHAETKMQITGASSAQRHVSIAA</sequence>
<reference evidence="1 2" key="1">
    <citation type="journal article" date="2018" name="Sci. Rep.">
        <title>Rhizobium tumorigenes sp. nov., a novel plant tumorigenic bacterium isolated from cane gall tumors on thornless blackberry.</title>
        <authorList>
            <person name="Kuzmanovi N."/>
            <person name="Smalla K."/>
            <person name="Gronow S."/>
            <person name="PuBawska J."/>
        </authorList>
    </citation>
    <scope>NUCLEOTIDE SEQUENCE [LARGE SCALE GENOMIC DNA]</scope>
    <source>
        <strain evidence="1 2">1078</strain>
    </source>
</reference>
<dbReference type="RefSeq" id="WP_111218117.1">
    <property type="nucleotide sequence ID" value="NZ_CP117256.1"/>
</dbReference>
<evidence type="ECO:0000313" key="1">
    <source>
        <dbReference type="EMBL" id="WFR97769.1"/>
    </source>
</evidence>
<organism evidence="1 2">
    <name type="scientific">Rhizobium tumorigenes</name>
    <dbReference type="NCBI Taxonomy" id="2041385"/>
    <lineage>
        <taxon>Bacteria</taxon>
        <taxon>Pseudomonadati</taxon>
        <taxon>Pseudomonadota</taxon>
        <taxon>Alphaproteobacteria</taxon>
        <taxon>Hyphomicrobiales</taxon>
        <taxon>Rhizobiaceae</taxon>
        <taxon>Rhizobium/Agrobacterium group</taxon>
        <taxon>Rhizobium</taxon>
    </lineage>
</organism>
<reference evidence="2" key="2">
    <citation type="journal article" date="2023" name="MicrobiologyOpen">
        <title>Genomics of the tumorigenes clade of the family Rhizobiaceae and description of Rhizobium rhododendri sp. nov.</title>
        <authorList>
            <person name="Kuzmanovic N."/>
            <person name="diCenzo G.C."/>
            <person name="Bunk B."/>
            <person name="Sproeer C."/>
            <person name="Fruehling A."/>
            <person name="Neumann-Schaal M."/>
            <person name="Overmann J."/>
            <person name="Smalla K."/>
        </authorList>
    </citation>
    <scope>NUCLEOTIDE SEQUENCE [LARGE SCALE GENOMIC DNA]</scope>
    <source>
        <strain evidence="2">1078</strain>
        <plasmid evidence="2">pRt1078</plasmid>
    </source>
</reference>
<keyword evidence="1" id="KW-0614">Plasmid</keyword>
<protein>
    <submittedName>
        <fullName evidence="1">Uncharacterized protein</fullName>
    </submittedName>
</protein>
<name>A0AAF1K8T0_9HYPH</name>
<dbReference type="AlphaFoldDB" id="A0AAF1K8T0"/>
<dbReference type="EMBL" id="CP117256">
    <property type="protein sequence ID" value="WFR97769.1"/>
    <property type="molecule type" value="Genomic_DNA"/>
</dbReference>
<gene>
    <name evidence="1" type="ORF">PR017_17800</name>
</gene>
<dbReference type="Proteomes" id="UP000249499">
    <property type="component" value="Plasmid pRt1078"/>
</dbReference>
<proteinExistence type="predicted"/>
<keyword evidence="2" id="KW-1185">Reference proteome</keyword>
<evidence type="ECO:0000313" key="2">
    <source>
        <dbReference type="Proteomes" id="UP000249499"/>
    </source>
</evidence>
<geneLocation type="plasmid" evidence="1 2">
    <name>pRt1078</name>
</geneLocation>
<accession>A0AAF1K8T0</accession>
<dbReference type="KEGG" id="rtu:PR017_17800"/>